<dbReference type="InterPro" id="IPR020845">
    <property type="entry name" value="AMP-binding_CS"/>
</dbReference>
<dbReference type="Gene3D" id="1.10.1200.10">
    <property type="entry name" value="ACP-like"/>
    <property type="match status" value="1"/>
</dbReference>
<dbReference type="InterPro" id="IPR029058">
    <property type="entry name" value="AB_hydrolase_fold"/>
</dbReference>
<dbReference type="GO" id="GO:0031957">
    <property type="term" value="F:very long-chain fatty acid-CoA ligase activity"/>
    <property type="evidence" value="ECO:0007669"/>
    <property type="project" value="TreeGrafter"/>
</dbReference>
<dbReference type="InterPro" id="IPR000873">
    <property type="entry name" value="AMP-dep_synth/lig_dom"/>
</dbReference>
<proteinExistence type="predicted"/>
<dbReference type="SUPFAM" id="SSF53474">
    <property type="entry name" value="alpha/beta-Hydrolases"/>
    <property type="match status" value="1"/>
</dbReference>
<dbReference type="STRING" id="573508.A0A1E3B9F5"/>
<dbReference type="PROSITE" id="PS50006">
    <property type="entry name" value="FHA_DOMAIN"/>
    <property type="match status" value="1"/>
</dbReference>
<sequence>MSIGNLQQLLEAASAEEGSGNVIAYSQGNLDHPKVYSYKQVLEAAQKASWALRSRGETYRPGSVILLHFEAHWDAIVWFWATLFAGCIPCMSTALSNNSAIRLNHLEHLSKALINPNCLTKSTLLHEFADQEHINPIPIESLDAEKATTDELNNINRESKQTDIALLMLTSGSSGNSKAVCLTHYQIFTAIAGKYSVVELPEGTSFLNWIRLDHVAAIVEIHLQALFARKDQIHVQAPDFLADPLQYVNLIHKHRVSRTFAPNFFLAKLRAALQGLEAQSNPRNWDLSCLKYIASGGEANVVKTCDIVSQLLSQYGAPVHVIVPGFGMTETCAGSIFNTKCPTYDKERSLEFTSVGACMPGIKMRITEGSSNETVPAGVVGNLEISGPVVFKGYFNNPTATEESFSSDGWFKTGDKGSIDETGYLTLQGRAKEAMIINGVKYNPHEIETALDESKIPGLTPSFNCCFSYFPAGCETEEICVTFLPSFAPEDTVARVETVDAISKSVMMATGSKAQVLPLDRSQLQKSALGKLSRNKIKTAYQKGEYKTYEDISNETISQYRAATRQNPQNELQQQLLDIFICCLGLPENDFDVKTPVFNMGITSVELIKLKKNIEEHLNLTQEIPMITLMTNTTVHDLAEALYDLQAPHEYNPIVTLQSQGYKTPLWLIHPGVGEVLVFLNLAKFIVDRKVYALRARGFNESEQPFQTIPEVVSTYHTAIKQKQPEGPYALAGYSYGSMLAFEVGKVLESNCDKVSFLGSFNLPPYIKTRMRQLDWKECLLHLSYFLDLMTEAHARKLAAELQGATREQAMAKVMEDADQVRLFELALSPEALNKWATLAFALQSMAVDYDPSGSIASMDVFYCIPLAVVASSKEQWRNEHLSKWVDFTRSEPRFHEVGGAHYTMLGPEHVFNFQKTLRAALDARGI</sequence>
<dbReference type="GO" id="GO:0006633">
    <property type="term" value="P:fatty acid biosynthetic process"/>
    <property type="evidence" value="ECO:0007669"/>
    <property type="project" value="TreeGrafter"/>
</dbReference>
<comment type="caution">
    <text evidence="3">The sequence shown here is derived from an EMBL/GenBank/DDBJ whole genome shotgun (WGS) entry which is preliminary data.</text>
</comment>
<keyword evidence="4" id="KW-1185">Reference proteome</keyword>
<dbReference type="EMBL" id="JXNT01000008">
    <property type="protein sequence ID" value="ODM17577.1"/>
    <property type="molecule type" value="Genomic_DNA"/>
</dbReference>
<dbReference type="InterPro" id="IPR001031">
    <property type="entry name" value="Thioesterase"/>
</dbReference>
<dbReference type="PROSITE" id="PS00455">
    <property type="entry name" value="AMP_BINDING"/>
    <property type="match status" value="1"/>
</dbReference>
<dbReference type="InterPro" id="IPR009081">
    <property type="entry name" value="PP-bd_ACP"/>
</dbReference>
<dbReference type="SUPFAM" id="SSF56801">
    <property type="entry name" value="Acetyl-CoA synthetase-like"/>
    <property type="match status" value="1"/>
</dbReference>
<dbReference type="AlphaFoldDB" id="A0A1E3B9F5"/>
<dbReference type="Gene3D" id="3.40.50.12780">
    <property type="entry name" value="N-terminal domain of ligase-like"/>
    <property type="match status" value="1"/>
</dbReference>
<dbReference type="SUPFAM" id="SSF47336">
    <property type="entry name" value="ACP-like"/>
    <property type="match status" value="1"/>
</dbReference>
<dbReference type="InterPro" id="IPR042099">
    <property type="entry name" value="ANL_N_sf"/>
</dbReference>
<reference evidence="3 4" key="1">
    <citation type="journal article" date="2016" name="BMC Genomics">
        <title>Comparative genomic and transcriptomic analyses of the Fuzhuan brick tea-fermentation fungus Aspergillus cristatus.</title>
        <authorList>
            <person name="Ge Y."/>
            <person name="Wang Y."/>
            <person name="Liu Y."/>
            <person name="Tan Y."/>
            <person name="Ren X."/>
            <person name="Zhang X."/>
            <person name="Hyde K.D."/>
            <person name="Liu Y."/>
            <person name="Liu Z."/>
        </authorList>
    </citation>
    <scope>NUCLEOTIDE SEQUENCE [LARGE SCALE GENOMIC DNA]</scope>
    <source>
        <strain evidence="3 4">GZAAS20.1005</strain>
    </source>
</reference>
<gene>
    <name evidence="3" type="ORF">SI65_07252</name>
</gene>
<feature type="domain" description="Carrier" evidence="2">
    <location>
        <begin position="567"/>
        <end position="646"/>
    </location>
</feature>
<dbReference type="PANTHER" id="PTHR24096">
    <property type="entry name" value="LONG-CHAIN-FATTY-ACID--COA LIGASE"/>
    <property type="match status" value="1"/>
</dbReference>
<dbReference type="Pfam" id="PF00975">
    <property type="entry name" value="Thioesterase"/>
    <property type="match status" value="1"/>
</dbReference>
<dbReference type="PANTHER" id="PTHR24096:SF267">
    <property type="entry name" value="MALONATE--COA LIGASE ACSF3, MITOCHONDRIAL"/>
    <property type="match status" value="1"/>
</dbReference>
<evidence type="ECO:0000259" key="1">
    <source>
        <dbReference type="PROSITE" id="PS50006"/>
    </source>
</evidence>
<dbReference type="PROSITE" id="PS50075">
    <property type="entry name" value="CARRIER"/>
    <property type="match status" value="1"/>
</dbReference>
<dbReference type="Gene3D" id="3.30.300.30">
    <property type="match status" value="1"/>
</dbReference>
<evidence type="ECO:0000313" key="4">
    <source>
        <dbReference type="Proteomes" id="UP000094569"/>
    </source>
</evidence>
<dbReference type="Proteomes" id="UP000094569">
    <property type="component" value="Unassembled WGS sequence"/>
</dbReference>
<dbReference type="Pfam" id="PF00501">
    <property type="entry name" value="AMP-binding"/>
    <property type="match status" value="1"/>
</dbReference>
<accession>A0A1E3B9F5</accession>
<dbReference type="VEuPathDB" id="FungiDB:SI65_07252"/>
<evidence type="ECO:0008006" key="5">
    <source>
        <dbReference type="Google" id="ProtNLM"/>
    </source>
</evidence>
<dbReference type="InterPro" id="IPR000253">
    <property type="entry name" value="FHA_dom"/>
</dbReference>
<evidence type="ECO:0000313" key="3">
    <source>
        <dbReference type="EMBL" id="ODM17577.1"/>
    </source>
</evidence>
<dbReference type="InterPro" id="IPR045851">
    <property type="entry name" value="AMP-bd_C_sf"/>
</dbReference>
<dbReference type="Pfam" id="PF00550">
    <property type="entry name" value="PP-binding"/>
    <property type="match status" value="1"/>
</dbReference>
<dbReference type="Gene3D" id="3.40.50.1820">
    <property type="entry name" value="alpha/beta hydrolase"/>
    <property type="match status" value="1"/>
</dbReference>
<organism evidence="3 4">
    <name type="scientific">Aspergillus cristatus</name>
    <name type="common">Chinese Fuzhuan brick tea-fermentation fungus</name>
    <name type="synonym">Eurotium cristatum</name>
    <dbReference type="NCBI Taxonomy" id="573508"/>
    <lineage>
        <taxon>Eukaryota</taxon>
        <taxon>Fungi</taxon>
        <taxon>Dikarya</taxon>
        <taxon>Ascomycota</taxon>
        <taxon>Pezizomycotina</taxon>
        <taxon>Eurotiomycetes</taxon>
        <taxon>Eurotiomycetidae</taxon>
        <taxon>Eurotiales</taxon>
        <taxon>Aspergillaceae</taxon>
        <taxon>Aspergillus</taxon>
        <taxon>Aspergillus subgen. Aspergillus</taxon>
    </lineage>
</organism>
<feature type="domain" description="FHA" evidence="1">
    <location>
        <begin position="153"/>
        <end position="212"/>
    </location>
</feature>
<dbReference type="InterPro" id="IPR036736">
    <property type="entry name" value="ACP-like_sf"/>
</dbReference>
<dbReference type="SMR" id="A0A1E3B9F5"/>
<name>A0A1E3B9F5_ASPCR</name>
<evidence type="ECO:0000259" key="2">
    <source>
        <dbReference type="PROSITE" id="PS50075"/>
    </source>
</evidence>
<dbReference type="OrthoDB" id="10253869at2759"/>
<protein>
    <recommendedName>
        <fullName evidence="5">Carrier domain-containing protein</fullName>
    </recommendedName>
</protein>